<protein>
    <submittedName>
        <fullName evidence="1">Uncharacterized protein</fullName>
    </submittedName>
</protein>
<name>A0A1G2G5Y7_9BACT</name>
<evidence type="ECO:0000313" key="1">
    <source>
        <dbReference type="EMBL" id="OGZ45659.1"/>
    </source>
</evidence>
<accession>A0A1G2G5Y7</accession>
<dbReference type="AlphaFoldDB" id="A0A1G2G5Y7"/>
<sequence length="74" mass="8137">MKNSLGSAEAVFCLENPMGIRRVFQKHKLLHVFGNPGFGGEILPVPKARSKILGEKESRWGVLCGIDSSDKIKL</sequence>
<dbReference type="EMBL" id="MHNL01000005">
    <property type="protein sequence ID" value="OGZ45659.1"/>
    <property type="molecule type" value="Genomic_DNA"/>
</dbReference>
<proteinExistence type="predicted"/>
<dbReference type="STRING" id="1802115.A2756_02000"/>
<reference evidence="1 2" key="1">
    <citation type="journal article" date="2016" name="Nat. Commun.">
        <title>Thousands of microbial genomes shed light on interconnected biogeochemical processes in an aquifer system.</title>
        <authorList>
            <person name="Anantharaman K."/>
            <person name="Brown C.T."/>
            <person name="Hug L.A."/>
            <person name="Sharon I."/>
            <person name="Castelle C.J."/>
            <person name="Probst A.J."/>
            <person name="Thomas B.C."/>
            <person name="Singh A."/>
            <person name="Wilkins M.J."/>
            <person name="Karaoz U."/>
            <person name="Brodie E.L."/>
            <person name="Williams K.H."/>
            <person name="Hubbard S.S."/>
            <person name="Banfield J.F."/>
        </authorList>
    </citation>
    <scope>NUCLEOTIDE SEQUENCE [LARGE SCALE GENOMIC DNA]</scope>
</reference>
<comment type="caution">
    <text evidence="1">The sequence shown here is derived from an EMBL/GenBank/DDBJ whole genome shotgun (WGS) entry which is preliminary data.</text>
</comment>
<gene>
    <name evidence="1" type="ORF">A2756_02000</name>
</gene>
<dbReference type="Proteomes" id="UP000177785">
    <property type="component" value="Unassembled WGS sequence"/>
</dbReference>
<evidence type="ECO:0000313" key="2">
    <source>
        <dbReference type="Proteomes" id="UP000177785"/>
    </source>
</evidence>
<organism evidence="1 2">
    <name type="scientific">Candidatus Ryanbacteria bacterium RIFCSPHIGHO2_01_FULL_48_27</name>
    <dbReference type="NCBI Taxonomy" id="1802115"/>
    <lineage>
        <taxon>Bacteria</taxon>
        <taxon>Candidatus Ryaniibacteriota</taxon>
    </lineage>
</organism>